<gene>
    <name evidence="2" type="ORF">FSP39_021578</name>
</gene>
<keyword evidence="3" id="KW-1185">Reference proteome</keyword>
<feature type="compositionally biased region" description="Polar residues" evidence="1">
    <location>
        <begin position="159"/>
        <end position="193"/>
    </location>
</feature>
<dbReference type="AlphaFoldDB" id="A0AA88XSP1"/>
<dbReference type="Proteomes" id="UP001186944">
    <property type="component" value="Unassembled WGS sequence"/>
</dbReference>
<feature type="compositionally biased region" description="Basic and acidic residues" evidence="1">
    <location>
        <begin position="147"/>
        <end position="156"/>
    </location>
</feature>
<protein>
    <submittedName>
        <fullName evidence="2">Uncharacterized protein</fullName>
    </submittedName>
</protein>
<evidence type="ECO:0000256" key="1">
    <source>
        <dbReference type="SAM" id="MobiDB-lite"/>
    </source>
</evidence>
<dbReference type="EMBL" id="VSWD01000010">
    <property type="protein sequence ID" value="KAK3091652.1"/>
    <property type="molecule type" value="Genomic_DNA"/>
</dbReference>
<sequence length="211" mass="23208">MRRGELLDNKSQLASCYFYSNIVLHELYRTSMGGASQTGGIYKMFSIAERILKSCGSGCQNLWTDPNKQAGAYGVVNKEETEAGEHAPEEEPLSPDDIIMSQPIWTENPIVKNPLPQFSLSSPIVKVPSQNDVGKPRDRMSISATRSADKLTDVRRGSLGSNQKPSIFNSPIVKSTSSQALSMPKRPSSNTFKSSRKQKSEEVKLQIVSVV</sequence>
<accession>A0AA88XSP1</accession>
<reference evidence="2" key="1">
    <citation type="submission" date="2019-08" db="EMBL/GenBank/DDBJ databases">
        <title>The improved chromosome-level genome for the pearl oyster Pinctada fucata martensii using PacBio sequencing and Hi-C.</title>
        <authorList>
            <person name="Zheng Z."/>
        </authorList>
    </citation>
    <scope>NUCLEOTIDE SEQUENCE</scope>
    <source>
        <strain evidence="2">ZZ-2019</strain>
        <tissue evidence="2">Adductor muscle</tissue>
    </source>
</reference>
<feature type="region of interest" description="Disordered" evidence="1">
    <location>
        <begin position="126"/>
        <end position="199"/>
    </location>
</feature>
<proteinExistence type="predicted"/>
<organism evidence="2 3">
    <name type="scientific">Pinctada imbricata</name>
    <name type="common">Atlantic pearl-oyster</name>
    <name type="synonym">Pinctada martensii</name>
    <dbReference type="NCBI Taxonomy" id="66713"/>
    <lineage>
        <taxon>Eukaryota</taxon>
        <taxon>Metazoa</taxon>
        <taxon>Spiralia</taxon>
        <taxon>Lophotrochozoa</taxon>
        <taxon>Mollusca</taxon>
        <taxon>Bivalvia</taxon>
        <taxon>Autobranchia</taxon>
        <taxon>Pteriomorphia</taxon>
        <taxon>Pterioida</taxon>
        <taxon>Pterioidea</taxon>
        <taxon>Pteriidae</taxon>
        <taxon>Pinctada</taxon>
    </lineage>
</organism>
<evidence type="ECO:0000313" key="2">
    <source>
        <dbReference type="EMBL" id="KAK3091652.1"/>
    </source>
</evidence>
<comment type="caution">
    <text evidence="2">The sequence shown here is derived from an EMBL/GenBank/DDBJ whole genome shotgun (WGS) entry which is preliminary data.</text>
</comment>
<evidence type="ECO:0000313" key="3">
    <source>
        <dbReference type="Proteomes" id="UP001186944"/>
    </source>
</evidence>
<name>A0AA88XSP1_PINIB</name>